<gene>
    <name evidence="1" type="ORF">HHL14_29750</name>
</gene>
<evidence type="ECO:0000313" key="1">
    <source>
        <dbReference type="EMBL" id="NML34995.1"/>
    </source>
</evidence>
<keyword evidence="2" id="KW-1185">Reference proteome</keyword>
<organism evidence="1 2">
    <name type="scientific">Paraburkholderia antibiotica</name>
    <dbReference type="NCBI Taxonomy" id="2728839"/>
    <lineage>
        <taxon>Bacteria</taxon>
        <taxon>Pseudomonadati</taxon>
        <taxon>Pseudomonadota</taxon>
        <taxon>Betaproteobacteria</taxon>
        <taxon>Burkholderiales</taxon>
        <taxon>Burkholderiaceae</taxon>
        <taxon>Paraburkholderia</taxon>
    </lineage>
</organism>
<dbReference type="AlphaFoldDB" id="A0A7Y0A1W1"/>
<proteinExistence type="predicted"/>
<dbReference type="Proteomes" id="UP000583127">
    <property type="component" value="Unassembled WGS sequence"/>
</dbReference>
<reference evidence="1 2" key="1">
    <citation type="submission" date="2020-04" db="EMBL/GenBank/DDBJ databases">
        <title>Paraburkholderia sp. G-4-1-8 isolated from soil.</title>
        <authorList>
            <person name="Dahal R.H."/>
        </authorList>
    </citation>
    <scope>NUCLEOTIDE SEQUENCE [LARGE SCALE GENOMIC DNA]</scope>
    <source>
        <strain evidence="1 2">G-4-1-8</strain>
    </source>
</reference>
<accession>A0A7Y0A1W1</accession>
<comment type="caution">
    <text evidence="1">The sequence shown here is derived from an EMBL/GenBank/DDBJ whole genome shotgun (WGS) entry which is preliminary data.</text>
</comment>
<sequence length="139" mass="15115">MMKAARETWAGQTFILTGRGAIGPGSRLGRYPDCGFDDAMNAMDAMDAMDWLASAAAYCHFEYGCLYFDRSTVGVGIGRPLVPRFAELVVANLGQAIAAISDPPDRTGSASCAFPHFARAIAKIAEEFRECSFRQFMGW</sequence>
<dbReference type="EMBL" id="JABBFZ010000028">
    <property type="protein sequence ID" value="NML34995.1"/>
    <property type="molecule type" value="Genomic_DNA"/>
</dbReference>
<dbReference type="RefSeq" id="WP_169501182.1">
    <property type="nucleotide sequence ID" value="NZ_JABBFZ010000028.1"/>
</dbReference>
<protein>
    <submittedName>
        <fullName evidence="1">Uncharacterized protein</fullName>
    </submittedName>
</protein>
<evidence type="ECO:0000313" key="2">
    <source>
        <dbReference type="Proteomes" id="UP000583127"/>
    </source>
</evidence>
<name>A0A7Y0A1W1_9BURK</name>